<dbReference type="AlphaFoldDB" id="A0A835XKA9"/>
<evidence type="ECO:0000259" key="6">
    <source>
        <dbReference type="PROSITE" id="PS50865"/>
    </source>
</evidence>
<evidence type="ECO:0000256" key="5">
    <source>
        <dbReference type="SAM" id="MobiDB-lite"/>
    </source>
</evidence>
<proteinExistence type="predicted"/>
<feature type="region of interest" description="Disordered" evidence="5">
    <location>
        <begin position="303"/>
        <end position="360"/>
    </location>
</feature>
<sequence length="481" mass="50333">MSELNYTGGGGGAKGPRGVDYASQQAPHQRNRVDSERWARVEAENAVMARKLADIRREPPAGFHAPRGYGSVAEGQRRRQERKGKPASDMPETQHYVAPTPWPPAEPAHEPLRRARAEREASNQNSHLASKLRATYGHRDDSLIEHNGLGSGLDCNDRWAGRTALYDTSPDAGRGTMRAPGGFAGAAAARSSLAAAAASGVGCALDLEQASVPKSLGVARCGGCGASCFYAADGPRLMRCRACKAAWYCSEACAKLDYTSHKALCKYHTTGHWAPGGLRPAEEMWVNNAAMAVVRQDLRRRAAANTPGGGGGSASGSPASAAAGGGGGGGGGSAVRHRPRPSSASAASTSGRSPAAGPGLGSALKAAAAAASPRRSVIGFKTGIQEMDPDQVDGEMDVYFELDSKYKKLREMEIAAEKELAEVEFRANNGLDGPRPCMYVMKRFAEAPPKPGTGRAARPVSAGPKVQTGNKPAWQDTASFL</sequence>
<feature type="compositionally biased region" description="Basic and acidic residues" evidence="5">
    <location>
        <begin position="75"/>
        <end position="86"/>
    </location>
</feature>
<feature type="compositionally biased region" description="Basic and acidic residues" evidence="5">
    <location>
        <begin position="107"/>
        <end position="121"/>
    </location>
</feature>
<feature type="compositionally biased region" description="Low complexity" evidence="5">
    <location>
        <begin position="341"/>
        <end position="360"/>
    </location>
</feature>
<evidence type="ECO:0000313" key="8">
    <source>
        <dbReference type="Proteomes" id="UP000612055"/>
    </source>
</evidence>
<name>A0A835XKA9_9CHLO</name>
<gene>
    <name evidence="7" type="ORF">HYH03_015645</name>
</gene>
<reference evidence="7" key="1">
    <citation type="journal article" date="2020" name="bioRxiv">
        <title>Comparative genomics of Chlamydomonas.</title>
        <authorList>
            <person name="Craig R.J."/>
            <person name="Hasan A.R."/>
            <person name="Ness R.W."/>
            <person name="Keightley P.D."/>
        </authorList>
    </citation>
    <scope>NUCLEOTIDE SEQUENCE</scope>
    <source>
        <strain evidence="7">CCAP 11/70</strain>
    </source>
</reference>
<keyword evidence="8" id="KW-1185">Reference proteome</keyword>
<dbReference type="OrthoDB" id="537460at2759"/>
<comment type="caution">
    <text evidence="7">The sequence shown here is derived from an EMBL/GenBank/DDBJ whole genome shotgun (WGS) entry which is preliminary data.</text>
</comment>
<evidence type="ECO:0000313" key="7">
    <source>
        <dbReference type="EMBL" id="KAG2485673.1"/>
    </source>
</evidence>
<dbReference type="PROSITE" id="PS50865">
    <property type="entry name" value="ZF_MYND_2"/>
    <property type="match status" value="1"/>
</dbReference>
<dbReference type="Gene3D" id="6.10.140.2220">
    <property type="match status" value="1"/>
</dbReference>
<keyword evidence="3" id="KW-0862">Zinc</keyword>
<dbReference type="GO" id="GO:0008270">
    <property type="term" value="F:zinc ion binding"/>
    <property type="evidence" value="ECO:0007669"/>
    <property type="project" value="UniProtKB-KW"/>
</dbReference>
<protein>
    <recommendedName>
        <fullName evidence="6">MYND-type domain-containing protein</fullName>
    </recommendedName>
</protein>
<dbReference type="InterPro" id="IPR002893">
    <property type="entry name" value="Znf_MYND"/>
</dbReference>
<keyword evidence="2 4" id="KW-0863">Zinc-finger</keyword>
<dbReference type="Proteomes" id="UP000612055">
    <property type="component" value="Unassembled WGS sequence"/>
</dbReference>
<keyword evidence="1" id="KW-0479">Metal-binding</keyword>
<dbReference type="EMBL" id="JAEHOE010000125">
    <property type="protein sequence ID" value="KAG2485673.1"/>
    <property type="molecule type" value="Genomic_DNA"/>
</dbReference>
<feature type="region of interest" description="Disordered" evidence="5">
    <location>
        <begin position="56"/>
        <end position="129"/>
    </location>
</feature>
<evidence type="ECO:0000256" key="4">
    <source>
        <dbReference type="PROSITE-ProRule" id="PRU00134"/>
    </source>
</evidence>
<evidence type="ECO:0000256" key="2">
    <source>
        <dbReference type="ARBA" id="ARBA00022771"/>
    </source>
</evidence>
<feature type="domain" description="MYND-type" evidence="6">
    <location>
        <begin position="221"/>
        <end position="265"/>
    </location>
</feature>
<feature type="region of interest" description="Disordered" evidence="5">
    <location>
        <begin position="1"/>
        <end position="37"/>
    </location>
</feature>
<feature type="region of interest" description="Disordered" evidence="5">
    <location>
        <begin position="449"/>
        <end position="481"/>
    </location>
</feature>
<evidence type="ECO:0000256" key="1">
    <source>
        <dbReference type="ARBA" id="ARBA00022723"/>
    </source>
</evidence>
<dbReference type="SUPFAM" id="SSF144232">
    <property type="entry name" value="HIT/MYND zinc finger-like"/>
    <property type="match status" value="1"/>
</dbReference>
<evidence type="ECO:0000256" key="3">
    <source>
        <dbReference type="ARBA" id="ARBA00022833"/>
    </source>
</evidence>
<dbReference type="Pfam" id="PF01753">
    <property type="entry name" value="zf-MYND"/>
    <property type="match status" value="1"/>
</dbReference>
<dbReference type="PROSITE" id="PS01360">
    <property type="entry name" value="ZF_MYND_1"/>
    <property type="match status" value="1"/>
</dbReference>
<feature type="compositionally biased region" description="Gly residues" evidence="5">
    <location>
        <begin position="323"/>
        <end position="333"/>
    </location>
</feature>
<organism evidence="7 8">
    <name type="scientific">Edaphochlamys debaryana</name>
    <dbReference type="NCBI Taxonomy" id="47281"/>
    <lineage>
        <taxon>Eukaryota</taxon>
        <taxon>Viridiplantae</taxon>
        <taxon>Chlorophyta</taxon>
        <taxon>core chlorophytes</taxon>
        <taxon>Chlorophyceae</taxon>
        <taxon>CS clade</taxon>
        <taxon>Chlamydomonadales</taxon>
        <taxon>Chlamydomonadales incertae sedis</taxon>
        <taxon>Edaphochlamys</taxon>
    </lineage>
</organism>
<accession>A0A835XKA9</accession>